<sequence length="41" mass="4853">MYAELTAKTDNKTPVKICFFIRKLLVMVLKARELYFSKVNE</sequence>
<protein>
    <submittedName>
        <fullName evidence="1">Uncharacterized protein</fullName>
    </submittedName>
</protein>
<evidence type="ECO:0000313" key="1">
    <source>
        <dbReference type="EMBL" id="EQD90105.1"/>
    </source>
</evidence>
<gene>
    <name evidence="1" type="ORF">HPSA50_0509</name>
</gene>
<dbReference type="AlphaFoldDB" id="T2SCZ2"/>
<proteinExistence type="predicted"/>
<organism evidence="1 2">
    <name type="scientific">Helicobacter pylori SouthAfrica50</name>
    <dbReference type="NCBI Taxonomy" id="1352357"/>
    <lineage>
        <taxon>Bacteria</taxon>
        <taxon>Pseudomonadati</taxon>
        <taxon>Campylobacterota</taxon>
        <taxon>Epsilonproteobacteria</taxon>
        <taxon>Campylobacterales</taxon>
        <taxon>Helicobacteraceae</taxon>
        <taxon>Helicobacter</taxon>
    </lineage>
</organism>
<reference evidence="1 2" key="1">
    <citation type="journal article" date="2013" name="Genome Announc.">
        <title>Genome Sequences of Three hpAfrica2 Strains of Helicobacter pylori.</title>
        <authorList>
            <person name="Duncan S.S."/>
            <person name="Bertoli M.T."/>
            <person name="Kersulyte D."/>
            <person name="Valk P.L."/>
            <person name="Tamma S."/>
            <person name="Segal I."/>
            <person name="McClain M.S."/>
            <person name="Cover T.L."/>
            <person name="Berg D.E."/>
        </authorList>
    </citation>
    <scope>NUCLEOTIDE SEQUENCE [LARGE SCALE GENOMIC DNA]</scope>
    <source>
        <strain evidence="1 2">SouthAfrica50</strain>
    </source>
</reference>
<dbReference type="EMBL" id="AVNI01000001">
    <property type="protein sequence ID" value="EQD90105.1"/>
    <property type="molecule type" value="Genomic_DNA"/>
</dbReference>
<dbReference type="Proteomes" id="UP000015816">
    <property type="component" value="Unassembled WGS sequence"/>
</dbReference>
<comment type="caution">
    <text evidence="1">The sequence shown here is derived from an EMBL/GenBank/DDBJ whole genome shotgun (WGS) entry which is preliminary data.</text>
</comment>
<name>T2SCZ2_HELPX</name>
<evidence type="ECO:0000313" key="2">
    <source>
        <dbReference type="Proteomes" id="UP000015816"/>
    </source>
</evidence>
<accession>T2SCZ2</accession>
<dbReference type="PATRIC" id="fig|1352357.3.peg.497"/>